<evidence type="ECO:0000313" key="1">
    <source>
        <dbReference type="EMBL" id="RRT44122.1"/>
    </source>
</evidence>
<evidence type="ECO:0008006" key="3">
    <source>
        <dbReference type="Google" id="ProtNLM"/>
    </source>
</evidence>
<dbReference type="Proteomes" id="UP000287651">
    <property type="component" value="Unassembled WGS sequence"/>
</dbReference>
<sequence length="166" mass="18805">MSDPDTLSSDSTDSLRAQLDLMNQRIDDVHKNIKMKDEHGKSPLCGSPFIQEIQDTPISQHFRLPMLEVYDGGSDPIEHVVAFQAQMALYGTSDAIMCRAFLTTMCRIARGWYEFEANFLASTRLKPTTASLFGMRQKEDEHLGLYLTHFTKEIRAIPDTHPSLVI</sequence>
<proteinExistence type="predicted"/>
<dbReference type="EMBL" id="AMZH03016674">
    <property type="protein sequence ID" value="RRT44122.1"/>
    <property type="molecule type" value="Genomic_DNA"/>
</dbReference>
<evidence type="ECO:0000313" key="2">
    <source>
        <dbReference type="Proteomes" id="UP000287651"/>
    </source>
</evidence>
<accession>A0A426XXC7</accession>
<gene>
    <name evidence="1" type="ORF">B296_00028631</name>
</gene>
<dbReference type="PANTHER" id="PTHR33223:SF10">
    <property type="entry name" value="AMINOTRANSFERASE-LIKE PLANT MOBILE DOMAIN-CONTAINING PROTEIN"/>
    <property type="match status" value="1"/>
</dbReference>
<reference evidence="1 2" key="1">
    <citation type="journal article" date="2014" name="Agronomy (Basel)">
        <title>A Draft Genome Sequence for Ensete ventricosum, the Drought-Tolerant Tree Against Hunger.</title>
        <authorList>
            <person name="Harrison J."/>
            <person name="Moore K.A."/>
            <person name="Paszkiewicz K."/>
            <person name="Jones T."/>
            <person name="Grant M."/>
            <person name="Ambacheew D."/>
            <person name="Muzemil S."/>
            <person name="Studholme D.J."/>
        </authorList>
    </citation>
    <scope>NUCLEOTIDE SEQUENCE [LARGE SCALE GENOMIC DNA]</scope>
</reference>
<name>A0A426XXC7_ENSVE</name>
<organism evidence="1 2">
    <name type="scientific">Ensete ventricosum</name>
    <name type="common">Abyssinian banana</name>
    <name type="synonym">Musa ensete</name>
    <dbReference type="NCBI Taxonomy" id="4639"/>
    <lineage>
        <taxon>Eukaryota</taxon>
        <taxon>Viridiplantae</taxon>
        <taxon>Streptophyta</taxon>
        <taxon>Embryophyta</taxon>
        <taxon>Tracheophyta</taxon>
        <taxon>Spermatophyta</taxon>
        <taxon>Magnoliopsida</taxon>
        <taxon>Liliopsida</taxon>
        <taxon>Zingiberales</taxon>
        <taxon>Musaceae</taxon>
        <taxon>Ensete</taxon>
    </lineage>
</organism>
<dbReference type="PANTHER" id="PTHR33223">
    <property type="entry name" value="CCHC-TYPE DOMAIN-CONTAINING PROTEIN"/>
    <property type="match status" value="1"/>
</dbReference>
<comment type="caution">
    <text evidence="1">The sequence shown here is derived from an EMBL/GenBank/DDBJ whole genome shotgun (WGS) entry which is preliminary data.</text>
</comment>
<protein>
    <recommendedName>
        <fullName evidence="3">Retrotransposon gag domain-containing protein</fullName>
    </recommendedName>
</protein>
<dbReference type="AlphaFoldDB" id="A0A426XXC7"/>